<evidence type="ECO:0000313" key="5">
    <source>
        <dbReference type="Proteomes" id="UP001066455"/>
    </source>
</evidence>
<evidence type="ECO:0000313" key="3">
    <source>
        <dbReference type="EMBL" id="OMI28643.1"/>
    </source>
</evidence>
<dbReference type="Gene3D" id="3.30.300.20">
    <property type="match status" value="1"/>
</dbReference>
<dbReference type="EMBL" id="JALAXI010000004">
    <property type="protein sequence ID" value="MCY9279398.1"/>
    <property type="molecule type" value="Genomic_DNA"/>
</dbReference>
<sequence>MMKPLFTSQATAKGGRDGLVTSSDRVLELELAMPGTPKAKENENATNPEQLFAAGYAACFDSALQLTAQKARLRMETEVTANVSLLKDEADGGYKLSVTLQVKGTGVEQPELEKLVHQAHTVCPYSKAISGNVDVNLEVIS</sequence>
<reference evidence="2" key="2">
    <citation type="submission" date="2022-02" db="EMBL/GenBank/DDBJ databases">
        <title>Crop Bioprotection Bacillus Genome Sequencing.</title>
        <authorList>
            <person name="Dunlap C."/>
        </authorList>
    </citation>
    <scope>NUCLEOTIDE SEQUENCE</scope>
    <source>
        <strain evidence="2">T20C14</strain>
    </source>
</reference>
<evidence type="ECO:0000256" key="1">
    <source>
        <dbReference type="ARBA" id="ARBA00007378"/>
    </source>
</evidence>
<dbReference type="Proteomes" id="UP000187046">
    <property type="component" value="Unassembled WGS sequence"/>
</dbReference>
<dbReference type="Gene3D" id="2.20.25.10">
    <property type="match status" value="1"/>
</dbReference>
<protein>
    <submittedName>
        <fullName evidence="2 3">Organic hydroperoxide resistance protein</fullName>
    </submittedName>
</protein>
<dbReference type="EMBL" id="MRBL01000007">
    <property type="protein sequence ID" value="OMI28643.1"/>
    <property type="molecule type" value="Genomic_DNA"/>
</dbReference>
<comment type="similarity">
    <text evidence="1">Belongs to the OsmC/Ohr family.</text>
</comment>
<reference evidence="3 4" key="1">
    <citation type="submission" date="2016-12" db="EMBL/GenBank/DDBJ databases">
        <title>Bacillus phylogenomics.</title>
        <authorList>
            <person name="Dunlap C."/>
        </authorList>
    </citation>
    <scope>NUCLEOTIDE SEQUENCE [LARGE SCALE GENOMIC DNA]</scope>
    <source>
        <strain evidence="3 4">NRRL B-41327</strain>
    </source>
</reference>
<dbReference type="InterPro" id="IPR015946">
    <property type="entry name" value="KH_dom-like_a/b"/>
</dbReference>
<dbReference type="InterPro" id="IPR003718">
    <property type="entry name" value="OsmC/Ohr_fam"/>
</dbReference>
<dbReference type="NCBIfam" id="TIGR03561">
    <property type="entry name" value="organ_hyd_perox"/>
    <property type="match status" value="1"/>
</dbReference>
<dbReference type="InterPro" id="IPR036102">
    <property type="entry name" value="OsmC/Ohrsf"/>
</dbReference>
<accession>A0AA90F7R8</accession>
<dbReference type="GO" id="GO:0006979">
    <property type="term" value="P:response to oxidative stress"/>
    <property type="evidence" value="ECO:0007669"/>
    <property type="project" value="InterPro"/>
</dbReference>
<dbReference type="AlphaFoldDB" id="A0AA90F7R8"/>
<dbReference type="Pfam" id="PF02566">
    <property type="entry name" value="OsmC"/>
    <property type="match status" value="1"/>
</dbReference>
<dbReference type="InterPro" id="IPR019953">
    <property type="entry name" value="OHR"/>
</dbReference>
<name>A0AA90F7R8_9BACI</name>
<organism evidence="2 5">
    <name type="scientific">Bacillus haynesii</name>
    <dbReference type="NCBI Taxonomy" id="1925021"/>
    <lineage>
        <taxon>Bacteria</taxon>
        <taxon>Bacillati</taxon>
        <taxon>Bacillota</taxon>
        <taxon>Bacilli</taxon>
        <taxon>Bacillales</taxon>
        <taxon>Bacillaceae</taxon>
        <taxon>Bacillus</taxon>
    </lineage>
</organism>
<dbReference type="PANTHER" id="PTHR33797">
    <property type="entry name" value="ORGANIC HYDROPEROXIDE RESISTANCE PROTEIN-LIKE"/>
    <property type="match status" value="1"/>
</dbReference>
<proteinExistence type="inferred from homology"/>
<gene>
    <name evidence="3" type="ORF">BTA31_08510</name>
    <name evidence="2" type="ORF">MOE73_04900</name>
</gene>
<dbReference type="PANTHER" id="PTHR33797:SF2">
    <property type="entry name" value="ORGANIC HYDROPEROXIDE RESISTANCE PROTEIN-LIKE"/>
    <property type="match status" value="1"/>
</dbReference>
<dbReference type="Proteomes" id="UP001066455">
    <property type="component" value="Unassembled WGS sequence"/>
</dbReference>
<keyword evidence="4" id="KW-1185">Reference proteome</keyword>
<evidence type="ECO:0000313" key="4">
    <source>
        <dbReference type="Proteomes" id="UP000187046"/>
    </source>
</evidence>
<comment type="caution">
    <text evidence="2">The sequence shown here is derived from an EMBL/GenBank/DDBJ whole genome shotgun (WGS) entry which is preliminary data.</text>
</comment>
<dbReference type="SUPFAM" id="SSF82784">
    <property type="entry name" value="OsmC-like"/>
    <property type="match status" value="1"/>
</dbReference>
<evidence type="ECO:0000313" key="2">
    <source>
        <dbReference type="EMBL" id="MCY9279398.1"/>
    </source>
</evidence>